<keyword evidence="1" id="KW-0539">Nucleus</keyword>
<dbReference type="Proteomes" id="UP000270094">
    <property type="component" value="Unassembled WGS sequence"/>
</dbReference>
<evidence type="ECO:0000313" key="2">
    <source>
        <dbReference type="EMBL" id="VDM67017.1"/>
    </source>
</evidence>
<comment type="function">
    <text evidence="1">Involved in nucleolar processing of pre-18S ribosomal RNA.</text>
</comment>
<name>A0A3P7IRM5_STRVU</name>
<gene>
    <name evidence="2" type="ORF">SVUK_LOCUS2015</name>
</gene>
<dbReference type="PANTHER" id="PTHR13457">
    <property type="entry name" value="BAP28"/>
    <property type="match status" value="1"/>
</dbReference>
<dbReference type="GO" id="GO:0030686">
    <property type="term" value="C:90S preribosome"/>
    <property type="evidence" value="ECO:0007669"/>
    <property type="project" value="TreeGrafter"/>
</dbReference>
<protein>
    <recommendedName>
        <fullName evidence="1">HEAT repeat-containing protein 1</fullName>
    </recommendedName>
</protein>
<sequence length="259" mass="29913">MATSLSSQLQSLRTATAKHQTVERQHVSLLFEKAEAKALDRESAFQIGSAGLEKLKALDDVFQEPNGLFDESRLHFQRSMITKEENAILNEKIEKLLFHLSPYLQHFACQQVLEWLVYKYQIYAYNAEAMILTFLPFHETNLFGRMLSIIEYNFNTSKDWGFLEEFCRKSYPVPFSAILRSTMSSTHSLITKITNHINRGIQLVGEEFLENKCPMLFTFYAKLLIGVLEDSMKIDDVLLSKIIPFVAVGVRFLHFDKLL</sequence>
<reference evidence="2 3" key="1">
    <citation type="submission" date="2018-11" db="EMBL/GenBank/DDBJ databases">
        <authorList>
            <consortium name="Pathogen Informatics"/>
        </authorList>
    </citation>
    <scope>NUCLEOTIDE SEQUENCE [LARGE SCALE GENOMIC DNA]</scope>
</reference>
<dbReference type="AlphaFoldDB" id="A0A3P7IRM5"/>
<evidence type="ECO:0000256" key="1">
    <source>
        <dbReference type="RuleBase" id="RU367065"/>
    </source>
</evidence>
<keyword evidence="1" id="KW-0687">Ribonucleoprotein</keyword>
<comment type="subcellular location">
    <subcellularLocation>
        <location evidence="1">Nucleus</location>
        <location evidence="1">Nucleolus</location>
    </subcellularLocation>
</comment>
<keyword evidence="1" id="KW-0698">rRNA processing</keyword>
<accession>A0A3P7IRM5</accession>
<dbReference type="GO" id="GO:0030515">
    <property type="term" value="F:snoRNA binding"/>
    <property type="evidence" value="ECO:0007669"/>
    <property type="project" value="TreeGrafter"/>
</dbReference>
<dbReference type="GO" id="GO:0032040">
    <property type="term" value="C:small-subunit processome"/>
    <property type="evidence" value="ECO:0007669"/>
    <property type="project" value="TreeGrafter"/>
</dbReference>
<keyword evidence="3" id="KW-1185">Reference proteome</keyword>
<dbReference type="InterPro" id="IPR040191">
    <property type="entry name" value="UTP10"/>
</dbReference>
<dbReference type="GO" id="GO:0045943">
    <property type="term" value="P:positive regulation of transcription by RNA polymerase I"/>
    <property type="evidence" value="ECO:0007669"/>
    <property type="project" value="TreeGrafter"/>
</dbReference>
<dbReference type="GO" id="GO:0034455">
    <property type="term" value="C:t-UTP complex"/>
    <property type="evidence" value="ECO:0007669"/>
    <property type="project" value="TreeGrafter"/>
</dbReference>
<dbReference type="GO" id="GO:0000462">
    <property type="term" value="P:maturation of SSU-rRNA from tricistronic rRNA transcript (SSU-rRNA, 5.8S rRNA, LSU-rRNA)"/>
    <property type="evidence" value="ECO:0007669"/>
    <property type="project" value="TreeGrafter"/>
</dbReference>
<organism evidence="2 3">
    <name type="scientific">Strongylus vulgaris</name>
    <name type="common">Blood worm</name>
    <dbReference type="NCBI Taxonomy" id="40348"/>
    <lineage>
        <taxon>Eukaryota</taxon>
        <taxon>Metazoa</taxon>
        <taxon>Ecdysozoa</taxon>
        <taxon>Nematoda</taxon>
        <taxon>Chromadorea</taxon>
        <taxon>Rhabditida</taxon>
        <taxon>Rhabditina</taxon>
        <taxon>Rhabditomorpha</taxon>
        <taxon>Strongyloidea</taxon>
        <taxon>Strongylidae</taxon>
        <taxon>Strongylus</taxon>
    </lineage>
</organism>
<dbReference type="PANTHER" id="PTHR13457:SF1">
    <property type="entry name" value="HEAT REPEAT-CONTAINING PROTEIN 1"/>
    <property type="match status" value="1"/>
</dbReference>
<dbReference type="EMBL" id="UYYB01004335">
    <property type="protein sequence ID" value="VDM67017.1"/>
    <property type="molecule type" value="Genomic_DNA"/>
</dbReference>
<comment type="similarity">
    <text evidence="1">Belongs to the HEATR1/UTP10 family.</text>
</comment>
<evidence type="ECO:0000313" key="3">
    <source>
        <dbReference type="Proteomes" id="UP000270094"/>
    </source>
</evidence>
<proteinExistence type="inferred from homology"/>
<dbReference type="OrthoDB" id="31183at2759"/>
<keyword evidence="1" id="KW-0690">Ribosome biogenesis</keyword>